<dbReference type="OrthoDB" id="5973539at2759"/>
<reference evidence="4" key="1">
    <citation type="submission" date="2022-07" db="EMBL/GenBank/DDBJ databases">
        <title>The genome of Lyophyllum shimeji provides insight into the initial evolution of ectomycorrhizal fungal genome.</title>
        <authorList>
            <person name="Kobayashi Y."/>
            <person name="Shibata T."/>
            <person name="Hirakawa H."/>
            <person name="Shigenobu S."/>
            <person name="Nishiyama T."/>
            <person name="Yamada A."/>
            <person name="Hasebe M."/>
            <person name="Kawaguchi M."/>
        </authorList>
    </citation>
    <scope>NUCLEOTIDE SEQUENCE</scope>
    <source>
        <strain evidence="4">AT787</strain>
    </source>
</reference>
<sequence length="579" mass="63951">MLIYQTPNGSALHSSVVCCVPACSTTSIPRRLSAVLLLTAHCSVVISVASSGQRSTKIHFAEPRKRHPAARVLRGVLGIVRCQNESGKGDCVARLAPMKLDSSTCLVQDSYQNIFERMLSLDGCLADLDLKRRSEVFSPELARSSIRRVFAPIYSNPLSAPQGRMATEPVVSQGHGWLPHLLERWLAKKVQEVDAQTSPVQFAPVVKEFQELIEGDESLRILFTQMFTQVPNKPPFDKDPTQKPQVRDYMTMLTLFNKILTEAPEFGEYPLVSFPICAILNWPMGTPAGLAAFALPSVNAMLRKMLAEWSKFLASPASCYVLTSGPGGWFSEPAMKAMGNFDADFIFDATKPYHGFTSWDDFFTRRLKPGRRPVPGKHDPSIVISACEASVYNHVSNVQEHDLFCIKETSYSLSDMLANHPYTPQFINGTVYQAYLAHTQYHRWHTPVNGTVLETQLVPGTYYSQSPIRGIDPSAPSALRNCQGYLTAVATRAMIYIQADNPSIGLMCFMAVGMAEVSSCEIAVQKGAKVVQGDELGTFHYGGSTYCLIFRPETKIQFADVVKVGSKIKLNEPIAFVAD</sequence>
<dbReference type="Pfam" id="PF12588">
    <property type="entry name" value="PSDC"/>
    <property type="match status" value="1"/>
</dbReference>
<evidence type="ECO:0000256" key="1">
    <source>
        <dbReference type="ARBA" id="ARBA00022793"/>
    </source>
</evidence>
<dbReference type="Proteomes" id="UP001063166">
    <property type="component" value="Unassembled WGS sequence"/>
</dbReference>
<dbReference type="Pfam" id="PF02666">
    <property type="entry name" value="PS_Dcarbxylase"/>
    <property type="match status" value="1"/>
</dbReference>
<keyword evidence="1" id="KW-0210">Decarboxylase</keyword>
<dbReference type="GO" id="GO:0005739">
    <property type="term" value="C:mitochondrion"/>
    <property type="evidence" value="ECO:0007669"/>
    <property type="project" value="TreeGrafter"/>
</dbReference>
<protein>
    <submittedName>
        <fullName evidence="4">Phosphatidylserine decarboxylase</fullName>
    </submittedName>
</protein>
<keyword evidence="2" id="KW-0456">Lyase</keyword>
<dbReference type="EMBL" id="BRPK01000012">
    <property type="protein sequence ID" value="GLB42661.1"/>
    <property type="molecule type" value="Genomic_DNA"/>
</dbReference>
<dbReference type="PANTHER" id="PTHR10067">
    <property type="entry name" value="PHOSPHATIDYLSERINE DECARBOXYLASE"/>
    <property type="match status" value="1"/>
</dbReference>
<proteinExistence type="predicted"/>
<evidence type="ECO:0000313" key="4">
    <source>
        <dbReference type="EMBL" id="GLB42661.1"/>
    </source>
</evidence>
<evidence type="ECO:0000256" key="2">
    <source>
        <dbReference type="ARBA" id="ARBA00023239"/>
    </source>
</evidence>
<dbReference type="GO" id="GO:0006646">
    <property type="term" value="P:phosphatidylethanolamine biosynthetic process"/>
    <property type="evidence" value="ECO:0007669"/>
    <property type="project" value="TreeGrafter"/>
</dbReference>
<accession>A0A9P3PWU8</accession>
<name>A0A9P3PWU8_LYOSH</name>
<dbReference type="GO" id="GO:0004609">
    <property type="term" value="F:phosphatidylserine decarboxylase activity"/>
    <property type="evidence" value="ECO:0007669"/>
    <property type="project" value="InterPro"/>
</dbReference>
<dbReference type="InterPro" id="IPR022237">
    <property type="entry name" value="PsiD-like"/>
</dbReference>
<comment type="caution">
    <text evidence="4">The sequence shown here is derived from an EMBL/GenBank/DDBJ whole genome shotgun (WGS) entry which is preliminary data.</text>
</comment>
<gene>
    <name evidence="4" type="ORF">LshimejAT787_1201100</name>
</gene>
<evidence type="ECO:0000313" key="5">
    <source>
        <dbReference type="Proteomes" id="UP001063166"/>
    </source>
</evidence>
<dbReference type="PANTHER" id="PTHR10067:SF9">
    <property type="entry name" value="PHOSPHATIDYLSERINE DECARBOXYLASE FAMILY PROTEIN (AFU_ORTHOLOGUE AFUA_7G01730)"/>
    <property type="match status" value="1"/>
</dbReference>
<dbReference type="AlphaFoldDB" id="A0A9P3PWU8"/>
<evidence type="ECO:0000259" key="3">
    <source>
        <dbReference type="Pfam" id="PF12588"/>
    </source>
</evidence>
<dbReference type="InterPro" id="IPR003817">
    <property type="entry name" value="PS_Dcarbxylase"/>
</dbReference>
<organism evidence="4 5">
    <name type="scientific">Lyophyllum shimeji</name>
    <name type="common">Hon-shimeji</name>
    <name type="synonym">Tricholoma shimeji</name>
    <dbReference type="NCBI Taxonomy" id="47721"/>
    <lineage>
        <taxon>Eukaryota</taxon>
        <taxon>Fungi</taxon>
        <taxon>Dikarya</taxon>
        <taxon>Basidiomycota</taxon>
        <taxon>Agaricomycotina</taxon>
        <taxon>Agaricomycetes</taxon>
        <taxon>Agaricomycetidae</taxon>
        <taxon>Agaricales</taxon>
        <taxon>Tricholomatineae</taxon>
        <taxon>Lyophyllaceae</taxon>
        <taxon>Lyophyllum</taxon>
    </lineage>
</organism>
<keyword evidence="5" id="KW-1185">Reference proteome</keyword>
<feature type="domain" description="L-tryptophan decarboxylase PsiD-like" evidence="3">
    <location>
        <begin position="204"/>
        <end position="338"/>
    </location>
</feature>